<organism evidence="3 4">
    <name type="scientific">Falseniella ignava</name>
    <dbReference type="NCBI Taxonomy" id="137730"/>
    <lineage>
        <taxon>Bacteria</taxon>
        <taxon>Bacillati</taxon>
        <taxon>Bacillota</taxon>
        <taxon>Bacilli</taxon>
        <taxon>Lactobacillales</taxon>
        <taxon>Aerococcaceae</taxon>
        <taxon>Falseniella</taxon>
    </lineage>
</organism>
<evidence type="ECO:0000313" key="3">
    <source>
        <dbReference type="EMBL" id="PKY89088.1"/>
    </source>
</evidence>
<keyword evidence="1" id="KW-0175">Coiled coil</keyword>
<evidence type="ECO:0000256" key="1">
    <source>
        <dbReference type="SAM" id="Coils"/>
    </source>
</evidence>
<feature type="coiled-coil region" evidence="1">
    <location>
        <begin position="62"/>
        <end position="89"/>
    </location>
</feature>
<name>A0A2I1K0A9_9LACT</name>
<proteinExistence type="predicted"/>
<keyword evidence="2" id="KW-0472">Membrane</keyword>
<accession>A0A2I1K0A9</accession>
<keyword evidence="2" id="KW-0812">Transmembrane</keyword>
<dbReference type="AlphaFoldDB" id="A0A2I1K0A9"/>
<evidence type="ECO:0000256" key="2">
    <source>
        <dbReference type="SAM" id="Phobius"/>
    </source>
</evidence>
<comment type="caution">
    <text evidence="3">The sequence shown here is derived from an EMBL/GenBank/DDBJ whole genome shotgun (WGS) entry which is preliminary data.</text>
</comment>
<dbReference type="RefSeq" id="WP_101954230.1">
    <property type="nucleotide sequence ID" value="NZ_PKHE01000009.1"/>
</dbReference>
<protein>
    <submittedName>
        <fullName evidence="3">Uncharacterized protein</fullName>
    </submittedName>
</protein>
<keyword evidence="2" id="KW-1133">Transmembrane helix</keyword>
<dbReference type="Proteomes" id="UP000234384">
    <property type="component" value="Unassembled WGS sequence"/>
</dbReference>
<dbReference type="EMBL" id="PKHE01000009">
    <property type="protein sequence ID" value="PKY89088.1"/>
    <property type="molecule type" value="Genomic_DNA"/>
</dbReference>
<reference evidence="3 4" key="1">
    <citation type="submission" date="2017-12" db="EMBL/GenBank/DDBJ databases">
        <title>Phylogenetic diversity of female urinary microbiome.</title>
        <authorList>
            <person name="Thomas-White K."/>
            <person name="Wolfe A.J."/>
        </authorList>
    </citation>
    <scope>NUCLEOTIDE SEQUENCE [LARGE SCALE GENOMIC DNA]</scope>
    <source>
        <strain evidence="3 4">UMB0898</strain>
    </source>
</reference>
<feature type="transmembrane region" description="Helical" evidence="2">
    <location>
        <begin position="30"/>
        <end position="51"/>
    </location>
</feature>
<evidence type="ECO:0000313" key="4">
    <source>
        <dbReference type="Proteomes" id="UP000234384"/>
    </source>
</evidence>
<sequence>MSEPNLLQSQTEEIKQHIEKMDRRMDKSGWLVITLSFIVLFICIYLVMYFFGIANHDSQETFPELQSQVEQLELRVEALEGQIDKLTNLIGE</sequence>
<gene>
    <name evidence="3" type="ORF">CYJ57_04405</name>
</gene>